<dbReference type="InterPro" id="IPR003029">
    <property type="entry name" value="S1_domain"/>
</dbReference>
<dbReference type="HAMAP" id="MF_01595">
    <property type="entry name" value="PNPase"/>
    <property type="match status" value="1"/>
</dbReference>
<dbReference type="NCBIfam" id="TIGR03591">
    <property type="entry name" value="polynuc_phos"/>
    <property type="match status" value="1"/>
</dbReference>
<keyword evidence="3 7" id="KW-0808">Transferase</keyword>
<dbReference type="NCBIfam" id="NF008805">
    <property type="entry name" value="PRK11824.1"/>
    <property type="match status" value="1"/>
</dbReference>
<dbReference type="PROSITE" id="PS50126">
    <property type="entry name" value="S1"/>
    <property type="match status" value="1"/>
</dbReference>
<dbReference type="SUPFAM" id="SSF55666">
    <property type="entry name" value="Ribonuclease PH domain 2-like"/>
    <property type="match status" value="2"/>
</dbReference>
<keyword evidence="5 7" id="KW-0460">Magnesium</keyword>
<accession>A0ABV2CPZ1</accession>
<keyword evidence="2 7" id="KW-0963">Cytoplasm</keyword>
<dbReference type="Pfam" id="PF00575">
    <property type="entry name" value="S1"/>
    <property type="match status" value="1"/>
</dbReference>
<feature type="binding site" evidence="7">
    <location>
        <position position="487"/>
    </location>
    <ligand>
        <name>Mg(2+)</name>
        <dbReference type="ChEBI" id="CHEBI:18420"/>
    </ligand>
</feature>
<dbReference type="InterPro" id="IPR004088">
    <property type="entry name" value="KH_dom_type_1"/>
</dbReference>
<evidence type="ECO:0000256" key="7">
    <source>
        <dbReference type="HAMAP-Rule" id="MF_01595"/>
    </source>
</evidence>
<evidence type="ECO:0000313" key="10">
    <source>
        <dbReference type="Proteomes" id="UP001548590"/>
    </source>
</evidence>
<dbReference type="InterPro" id="IPR020568">
    <property type="entry name" value="Ribosomal_Su5_D2-typ_SF"/>
</dbReference>
<dbReference type="SUPFAM" id="SSF54791">
    <property type="entry name" value="Eukaryotic type KH-domain (KH-domain type I)"/>
    <property type="match status" value="1"/>
</dbReference>
<gene>
    <name evidence="7 9" type="primary">pnp</name>
    <name evidence="9" type="ORF">ABVT11_09140</name>
</gene>
<dbReference type="InterPro" id="IPR036612">
    <property type="entry name" value="KH_dom_type_1_sf"/>
</dbReference>
<evidence type="ECO:0000256" key="4">
    <source>
        <dbReference type="ARBA" id="ARBA00022695"/>
    </source>
</evidence>
<dbReference type="Gene3D" id="3.30.1370.10">
    <property type="entry name" value="K Homology domain, type 1"/>
    <property type="match status" value="1"/>
</dbReference>
<organism evidence="9 10">
    <name type="scientific">Uliginosibacterium paludis</name>
    <dbReference type="NCBI Taxonomy" id="1615952"/>
    <lineage>
        <taxon>Bacteria</taxon>
        <taxon>Pseudomonadati</taxon>
        <taxon>Pseudomonadota</taxon>
        <taxon>Betaproteobacteria</taxon>
        <taxon>Rhodocyclales</taxon>
        <taxon>Zoogloeaceae</taxon>
        <taxon>Uliginosibacterium</taxon>
    </lineage>
</organism>
<feature type="domain" description="S1 motif" evidence="8">
    <location>
        <begin position="622"/>
        <end position="690"/>
    </location>
</feature>
<dbReference type="InterPro" id="IPR015847">
    <property type="entry name" value="ExoRNase_PH_dom2"/>
</dbReference>
<dbReference type="InterPro" id="IPR004087">
    <property type="entry name" value="KH_dom"/>
</dbReference>
<dbReference type="SMART" id="SM00322">
    <property type="entry name" value="KH"/>
    <property type="match status" value="1"/>
</dbReference>
<dbReference type="PIRSF" id="PIRSF005499">
    <property type="entry name" value="PNPase"/>
    <property type="match status" value="1"/>
</dbReference>
<dbReference type="SUPFAM" id="SSF54211">
    <property type="entry name" value="Ribosomal protein S5 domain 2-like"/>
    <property type="match status" value="2"/>
</dbReference>
<dbReference type="GO" id="GO:0004654">
    <property type="term" value="F:polyribonucleotide nucleotidyltransferase activity"/>
    <property type="evidence" value="ECO:0007669"/>
    <property type="project" value="UniProtKB-EC"/>
</dbReference>
<protein>
    <recommendedName>
        <fullName evidence="7">Polyribonucleotide nucleotidyltransferase</fullName>
        <ecNumber evidence="7">2.7.7.8</ecNumber>
    </recommendedName>
    <alternativeName>
        <fullName evidence="7">Polynucleotide phosphorylase</fullName>
        <shortName evidence="7">PNPase</shortName>
    </alternativeName>
</protein>
<dbReference type="InterPro" id="IPR036345">
    <property type="entry name" value="ExoRNase_PH_dom2_sf"/>
</dbReference>
<dbReference type="Gene3D" id="3.30.230.70">
    <property type="entry name" value="GHMP Kinase, N-terminal domain"/>
    <property type="match status" value="2"/>
</dbReference>
<dbReference type="Pfam" id="PF00013">
    <property type="entry name" value="KH_1"/>
    <property type="match status" value="1"/>
</dbReference>
<dbReference type="PANTHER" id="PTHR11252:SF0">
    <property type="entry name" value="POLYRIBONUCLEOTIDE NUCLEOTIDYLTRANSFERASE 1, MITOCHONDRIAL"/>
    <property type="match status" value="1"/>
</dbReference>
<dbReference type="InterPro" id="IPR012162">
    <property type="entry name" value="PNPase"/>
</dbReference>
<dbReference type="CDD" id="cd04472">
    <property type="entry name" value="S1_PNPase"/>
    <property type="match status" value="1"/>
</dbReference>
<comment type="subcellular location">
    <subcellularLocation>
        <location evidence="7">Cytoplasm</location>
    </subcellularLocation>
</comment>
<comment type="catalytic activity">
    <reaction evidence="7">
        <text>RNA(n+1) + phosphate = RNA(n) + a ribonucleoside 5'-diphosphate</text>
        <dbReference type="Rhea" id="RHEA:22096"/>
        <dbReference type="Rhea" id="RHEA-COMP:14527"/>
        <dbReference type="Rhea" id="RHEA-COMP:17342"/>
        <dbReference type="ChEBI" id="CHEBI:43474"/>
        <dbReference type="ChEBI" id="CHEBI:57930"/>
        <dbReference type="ChEBI" id="CHEBI:140395"/>
        <dbReference type="EC" id="2.7.7.8"/>
    </reaction>
</comment>
<keyword evidence="6 7" id="KW-0694">RNA-binding</keyword>
<evidence type="ECO:0000256" key="1">
    <source>
        <dbReference type="ARBA" id="ARBA00007404"/>
    </source>
</evidence>
<name>A0ABV2CPZ1_9RHOO</name>
<dbReference type="PANTHER" id="PTHR11252">
    <property type="entry name" value="POLYRIBONUCLEOTIDE NUCLEOTIDYLTRANSFERASE"/>
    <property type="match status" value="1"/>
</dbReference>
<evidence type="ECO:0000259" key="8">
    <source>
        <dbReference type="PROSITE" id="PS50126"/>
    </source>
</evidence>
<evidence type="ECO:0000313" key="9">
    <source>
        <dbReference type="EMBL" id="MET1489990.1"/>
    </source>
</evidence>
<dbReference type="Proteomes" id="UP001548590">
    <property type="component" value="Unassembled WGS sequence"/>
</dbReference>
<proteinExistence type="inferred from homology"/>
<evidence type="ECO:0000256" key="5">
    <source>
        <dbReference type="ARBA" id="ARBA00022842"/>
    </source>
</evidence>
<dbReference type="Pfam" id="PF03725">
    <property type="entry name" value="RNase_PH_C"/>
    <property type="match status" value="2"/>
</dbReference>
<comment type="caution">
    <text evidence="9">The sequence shown here is derived from an EMBL/GenBank/DDBJ whole genome shotgun (WGS) entry which is preliminary data.</text>
</comment>
<evidence type="ECO:0000256" key="2">
    <source>
        <dbReference type="ARBA" id="ARBA00022490"/>
    </source>
</evidence>
<dbReference type="Gene3D" id="2.40.50.140">
    <property type="entry name" value="Nucleic acid-binding proteins"/>
    <property type="match status" value="1"/>
</dbReference>
<reference evidence="9 10" key="1">
    <citation type="submission" date="2024-07" db="EMBL/GenBank/DDBJ databases">
        <title>Uliginosibacterium paludis KCTC:42655.</title>
        <authorList>
            <person name="Kim M.K."/>
        </authorList>
    </citation>
    <scope>NUCLEOTIDE SEQUENCE [LARGE SCALE GENOMIC DNA]</scope>
    <source>
        <strain evidence="9 10">KCTC 42655</strain>
    </source>
</reference>
<dbReference type="PROSITE" id="PS50084">
    <property type="entry name" value="KH_TYPE_1"/>
    <property type="match status" value="1"/>
</dbReference>
<dbReference type="InterPro" id="IPR012340">
    <property type="entry name" value="NA-bd_OB-fold"/>
</dbReference>
<evidence type="ECO:0000256" key="3">
    <source>
        <dbReference type="ARBA" id="ARBA00022679"/>
    </source>
</evidence>
<dbReference type="CDD" id="cd11364">
    <property type="entry name" value="RNase_PH_PNPase_2"/>
    <property type="match status" value="1"/>
</dbReference>
<keyword evidence="7" id="KW-0479">Metal-binding</keyword>
<dbReference type="SUPFAM" id="SSF50249">
    <property type="entry name" value="Nucleic acid-binding proteins"/>
    <property type="match status" value="1"/>
</dbReference>
<keyword evidence="10" id="KW-1185">Reference proteome</keyword>
<dbReference type="Pfam" id="PF01138">
    <property type="entry name" value="RNase_PH"/>
    <property type="match status" value="2"/>
</dbReference>
<dbReference type="Pfam" id="PF03726">
    <property type="entry name" value="PNPase"/>
    <property type="match status" value="1"/>
</dbReference>
<dbReference type="InterPro" id="IPR015848">
    <property type="entry name" value="PNPase_PH_RNA-bd_bac/org-type"/>
</dbReference>
<dbReference type="InterPro" id="IPR027408">
    <property type="entry name" value="PNPase/RNase_PH_dom_sf"/>
</dbReference>
<keyword evidence="4 7" id="KW-0548">Nucleotidyltransferase</keyword>
<dbReference type="EC" id="2.7.7.8" evidence="7"/>
<dbReference type="EMBL" id="JBEWLZ010000004">
    <property type="protein sequence ID" value="MET1489990.1"/>
    <property type="molecule type" value="Genomic_DNA"/>
</dbReference>
<dbReference type="CDD" id="cd11363">
    <property type="entry name" value="RNase_PH_PNPase_1"/>
    <property type="match status" value="1"/>
</dbReference>
<comment type="function">
    <text evidence="7">Involved in mRNA degradation. Catalyzes the phosphorolysis of single-stranded polyribonucleotides processively in the 3'- to 5'-direction.</text>
</comment>
<dbReference type="SMART" id="SM00316">
    <property type="entry name" value="S1"/>
    <property type="match status" value="1"/>
</dbReference>
<comment type="similarity">
    <text evidence="1 7">Belongs to the polyribonucleotide nucleotidyltransferase family.</text>
</comment>
<sequence>MPTAIKKSFQYGQHTVTLETGEIARQAHGAVIVSIDDTVVLATVVAAKDAKPGQDFFPLTVDYMEKFYAAGRIPGGFFKREGRPTEKETLTSRLIDRPIRPLFPEGFYNEVQVVATVLSQNPEVDGDIPAMLAASAALAISGVPFNGPIGAARVGYVDGQYILNPTTTQLASSKMDLVVAGTEAGVLMVESEADQLSEDIMLGAVVFGHQQMQAAIAAIHELVAEAGKPEWEWAAPVKDEALIARVKDVAQADLEAAFGTTSKSVRSGMLKEATKKAVAALATGEEGAPSEKAVKDVLFELESAIVRGRILAGEPRIDGRDTRTVRPISIRTGVLPRTHGSALFTRGETQALVVTTLGTGRDEQIIDAIAGEYKERYMLHYNFPPYSTGETGRVGSPKRREIGHGRLAKRALAAVLPDAKEFGYTIRVVSEIMESNGSSSMASVCGGSLSMMDAGVPLKAPVAGIAMGLIKDGGRFAVLTDILGDEDHLGDMDFKVAGTTNGITALQMDLKIDSISPAIMNKALEQAKEGRLHILGLMQEAQGDPAELSAYAPRMMSFKINPEKIRDVIGKGGAVIRALTEETGCVIDIQDDGTVTISSADQAKSDEAKRRIDQITAEVEVGKVYEGPVLRILDFGAIVNIMPGRDGLLHVSQIAKERVNNVSDYLKEGQVVRVKVLETDEKGKVKLSMKALLNEEAPAAAPAPAAE</sequence>
<evidence type="ECO:0000256" key="6">
    <source>
        <dbReference type="ARBA" id="ARBA00022884"/>
    </source>
</evidence>
<dbReference type="CDD" id="cd02393">
    <property type="entry name" value="KH-I_PNPase"/>
    <property type="match status" value="1"/>
</dbReference>
<feature type="binding site" evidence="7">
    <location>
        <position position="493"/>
    </location>
    <ligand>
        <name>Mg(2+)</name>
        <dbReference type="ChEBI" id="CHEBI:18420"/>
    </ligand>
</feature>
<dbReference type="InterPro" id="IPR001247">
    <property type="entry name" value="ExoRNase_PH_dom1"/>
</dbReference>
<comment type="cofactor">
    <cofactor evidence="7">
        <name>Mg(2+)</name>
        <dbReference type="ChEBI" id="CHEBI:18420"/>
    </cofactor>
</comment>
<dbReference type="RefSeq" id="WP_345923382.1">
    <property type="nucleotide sequence ID" value="NZ_JBDIVF010000001.1"/>
</dbReference>